<feature type="non-terminal residue" evidence="11">
    <location>
        <position position="56"/>
    </location>
</feature>
<dbReference type="PROSITE" id="PS00028">
    <property type="entry name" value="ZINC_FINGER_C2H2_1"/>
    <property type="match status" value="1"/>
</dbReference>
<comment type="subcellular location">
    <subcellularLocation>
        <location evidence="1">Nucleus</location>
    </subcellularLocation>
</comment>
<dbReference type="InterPro" id="IPR036236">
    <property type="entry name" value="Znf_C2H2_sf"/>
</dbReference>
<evidence type="ECO:0000313" key="11">
    <source>
        <dbReference type="EMBL" id="NXF27406.1"/>
    </source>
</evidence>
<dbReference type="PANTHER" id="PTHR23226:SF416">
    <property type="entry name" value="FI01424P"/>
    <property type="match status" value="1"/>
</dbReference>
<organism evidence="11 12">
    <name type="scientific">Rhodinocichla rosea</name>
    <dbReference type="NCBI Taxonomy" id="58203"/>
    <lineage>
        <taxon>Eukaryota</taxon>
        <taxon>Metazoa</taxon>
        <taxon>Chordata</taxon>
        <taxon>Craniata</taxon>
        <taxon>Vertebrata</taxon>
        <taxon>Euteleostomi</taxon>
        <taxon>Archelosauria</taxon>
        <taxon>Archosauria</taxon>
        <taxon>Dinosauria</taxon>
        <taxon>Saurischia</taxon>
        <taxon>Theropoda</taxon>
        <taxon>Coelurosauria</taxon>
        <taxon>Aves</taxon>
        <taxon>Neognathae</taxon>
        <taxon>Neoaves</taxon>
        <taxon>Telluraves</taxon>
        <taxon>Australaves</taxon>
        <taxon>Passeriformes</taxon>
        <taxon>Thraupidae</taxon>
        <taxon>Rhodinocichla</taxon>
    </lineage>
</organism>
<dbReference type="GO" id="GO:0000981">
    <property type="term" value="F:DNA-binding transcription factor activity, RNA polymerase II-specific"/>
    <property type="evidence" value="ECO:0007669"/>
    <property type="project" value="TreeGrafter"/>
</dbReference>
<dbReference type="GO" id="GO:0000978">
    <property type="term" value="F:RNA polymerase II cis-regulatory region sequence-specific DNA binding"/>
    <property type="evidence" value="ECO:0007669"/>
    <property type="project" value="TreeGrafter"/>
</dbReference>
<keyword evidence="4" id="KW-0677">Repeat</keyword>
<dbReference type="Gene3D" id="3.30.160.60">
    <property type="entry name" value="Classic Zinc Finger"/>
    <property type="match status" value="2"/>
</dbReference>
<evidence type="ECO:0000256" key="1">
    <source>
        <dbReference type="ARBA" id="ARBA00004123"/>
    </source>
</evidence>
<dbReference type="GO" id="GO:0005634">
    <property type="term" value="C:nucleus"/>
    <property type="evidence" value="ECO:0007669"/>
    <property type="project" value="UniProtKB-SubCell"/>
</dbReference>
<feature type="non-terminal residue" evidence="11">
    <location>
        <position position="1"/>
    </location>
</feature>
<keyword evidence="12" id="KW-1185">Reference proteome</keyword>
<dbReference type="Pfam" id="PF00096">
    <property type="entry name" value="zf-C2H2"/>
    <property type="match status" value="1"/>
</dbReference>
<feature type="domain" description="C2H2-type" evidence="10">
    <location>
        <begin position="21"/>
        <end position="48"/>
    </location>
</feature>
<dbReference type="SUPFAM" id="SSF57667">
    <property type="entry name" value="beta-beta-alpha zinc fingers"/>
    <property type="match status" value="1"/>
</dbReference>
<evidence type="ECO:0000256" key="5">
    <source>
        <dbReference type="ARBA" id="ARBA00022771"/>
    </source>
</evidence>
<proteinExistence type="inferred from homology"/>
<keyword evidence="7" id="KW-0539">Nucleus</keyword>
<dbReference type="EMBL" id="VWYZ01000821">
    <property type="protein sequence ID" value="NXF27406.1"/>
    <property type="molecule type" value="Genomic_DNA"/>
</dbReference>
<evidence type="ECO:0000256" key="9">
    <source>
        <dbReference type="SAM" id="MobiDB-lite"/>
    </source>
</evidence>
<dbReference type="AlphaFoldDB" id="A0A7K8SDI5"/>
<reference evidence="11 12" key="1">
    <citation type="submission" date="2019-09" db="EMBL/GenBank/DDBJ databases">
        <title>Bird 10,000 Genomes (B10K) Project - Family phase.</title>
        <authorList>
            <person name="Zhang G."/>
        </authorList>
    </citation>
    <scope>NUCLEOTIDE SEQUENCE [LARGE SCALE GENOMIC DNA]</scope>
    <source>
        <strain evidence="11">B10K-CU-031-12</strain>
        <tissue evidence="11">Muscle</tissue>
    </source>
</reference>
<evidence type="ECO:0000256" key="3">
    <source>
        <dbReference type="ARBA" id="ARBA00022723"/>
    </source>
</evidence>
<dbReference type="FunFam" id="3.30.160.60:FF:000953">
    <property type="entry name" value="Zinc finger protein 691"/>
    <property type="match status" value="1"/>
</dbReference>
<evidence type="ECO:0000256" key="6">
    <source>
        <dbReference type="ARBA" id="ARBA00022833"/>
    </source>
</evidence>
<gene>
    <name evidence="11" type="primary">Zkscan2</name>
    <name evidence="11" type="ORF">RHOROS_R01518</name>
</gene>
<evidence type="ECO:0000256" key="7">
    <source>
        <dbReference type="ARBA" id="ARBA00023242"/>
    </source>
</evidence>
<accession>A0A7K8SDI5</accession>
<protein>
    <submittedName>
        <fullName evidence="11">ZKSC2 protein</fullName>
    </submittedName>
</protein>
<sequence length="56" mass="6185">DGGQSSELGVPEQLRDGEKPYRCGECGKCFSRSSALIRHQRIHSGERPYECGECGK</sequence>
<dbReference type="GO" id="GO:0008270">
    <property type="term" value="F:zinc ion binding"/>
    <property type="evidence" value="ECO:0007669"/>
    <property type="project" value="UniProtKB-KW"/>
</dbReference>
<dbReference type="Proteomes" id="UP000574210">
    <property type="component" value="Unassembled WGS sequence"/>
</dbReference>
<evidence type="ECO:0000256" key="8">
    <source>
        <dbReference type="PROSITE-ProRule" id="PRU00042"/>
    </source>
</evidence>
<evidence type="ECO:0000256" key="2">
    <source>
        <dbReference type="ARBA" id="ARBA00006991"/>
    </source>
</evidence>
<evidence type="ECO:0000256" key="4">
    <source>
        <dbReference type="ARBA" id="ARBA00022737"/>
    </source>
</evidence>
<keyword evidence="6" id="KW-0862">Zinc</keyword>
<keyword evidence="5 8" id="KW-0863">Zinc-finger</keyword>
<dbReference type="SMART" id="SM00355">
    <property type="entry name" value="ZnF_C2H2"/>
    <property type="match status" value="1"/>
</dbReference>
<comment type="caution">
    <text evidence="11">The sequence shown here is derived from an EMBL/GenBank/DDBJ whole genome shotgun (WGS) entry which is preliminary data.</text>
</comment>
<dbReference type="InterPro" id="IPR013087">
    <property type="entry name" value="Znf_C2H2_type"/>
</dbReference>
<feature type="region of interest" description="Disordered" evidence="9">
    <location>
        <begin position="1"/>
        <end position="21"/>
    </location>
</feature>
<evidence type="ECO:0000313" key="12">
    <source>
        <dbReference type="Proteomes" id="UP000574210"/>
    </source>
</evidence>
<keyword evidence="3" id="KW-0479">Metal-binding</keyword>
<dbReference type="PANTHER" id="PTHR23226">
    <property type="entry name" value="ZINC FINGER AND SCAN DOMAIN-CONTAINING"/>
    <property type="match status" value="1"/>
</dbReference>
<comment type="similarity">
    <text evidence="2">Belongs to the krueppel C2H2-type zinc-finger protein family.</text>
</comment>
<evidence type="ECO:0000259" key="10">
    <source>
        <dbReference type="PROSITE" id="PS50157"/>
    </source>
</evidence>
<dbReference type="PROSITE" id="PS50157">
    <property type="entry name" value="ZINC_FINGER_C2H2_2"/>
    <property type="match status" value="1"/>
</dbReference>
<name>A0A7K8SDI5_9PASS</name>